<name>A0ABQ8WNN5_PENCH</name>
<reference evidence="2 3" key="1">
    <citation type="journal article" date="2023" name="IMA Fungus">
        <title>Comparative genomic study of the Penicillium genus elucidates a diverse pangenome and 15 lateral gene transfer events.</title>
        <authorList>
            <person name="Petersen C."/>
            <person name="Sorensen T."/>
            <person name="Nielsen M.R."/>
            <person name="Sondergaard T.E."/>
            <person name="Sorensen J.L."/>
            <person name="Fitzpatrick D.A."/>
            <person name="Frisvad J.C."/>
            <person name="Nielsen K.L."/>
        </authorList>
    </citation>
    <scope>NUCLEOTIDE SEQUENCE [LARGE SCALE GENOMIC DNA]</scope>
    <source>
        <strain evidence="2 3">IBT 3361</strain>
    </source>
</reference>
<keyword evidence="3" id="KW-1185">Reference proteome</keyword>
<dbReference type="EMBL" id="JAPVEB010000002">
    <property type="protein sequence ID" value="KAJ5274346.1"/>
    <property type="molecule type" value="Genomic_DNA"/>
</dbReference>
<evidence type="ECO:0000313" key="2">
    <source>
        <dbReference type="EMBL" id="KAJ5274346.1"/>
    </source>
</evidence>
<feature type="region of interest" description="Disordered" evidence="1">
    <location>
        <begin position="60"/>
        <end position="123"/>
    </location>
</feature>
<proteinExistence type="predicted"/>
<comment type="caution">
    <text evidence="2">The sequence shown here is derived from an EMBL/GenBank/DDBJ whole genome shotgun (WGS) entry which is preliminary data.</text>
</comment>
<gene>
    <name evidence="2" type="ORF">N7505_002891</name>
</gene>
<evidence type="ECO:0000313" key="3">
    <source>
        <dbReference type="Proteomes" id="UP001220256"/>
    </source>
</evidence>
<sequence>MSEHTVHVNADTAHSTAASTAAAAAAPVEAWRFVPHHEGIPPSAATDARVAEIVARAVQAQSSQDLNARGNVALGSRDHGQGRGNGQGGLLDPTRRAERIRRRGGSGYYAAREAHRTRRRRGSGYYPAREAELPINLPVVEMAAVLSTVFPITKPPARPPPIMDRSGGHNLRLVWAKCLVSTARKGMRFLQRAHLGLNFDDSVEMLRALT</sequence>
<organism evidence="2 3">
    <name type="scientific">Penicillium chrysogenum</name>
    <name type="common">Penicillium notatum</name>
    <dbReference type="NCBI Taxonomy" id="5076"/>
    <lineage>
        <taxon>Eukaryota</taxon>
        <taxon>Fungi</taxon>
        <taxon>Dikarya</taxon>
        <taxon>Ascomycota</taxon>
        <taxon>Pezizomycotina</taxon>
        <taxon>Eurotiomycetes</taxon>
        <taxon>Eurotiomycetidae</taxon>
        <taxon>Eurotiales</taxon>
        <taxon>Aspergillaceae</taxon>
        <taxon>Penicillium</taxon>
        <taxon>Penicillium chrysogenum species complex</taxon>
    </lineage>
</organism>
<evidence type="ECO:0000256" key="1">
    <source>
        <dbReference type="SAM" id="MobiDB-lite"/>
    </source>
</evidence>
<accession>A0ABQ8WNN5</accession>
<protein>
    <submittedName>
        <fullName evidence="2">Uncharacterized protein</fullName>
    </submittedName>
</protein>
<dbReference type="Proteomes" id="UP001220256">
    <property type="component" value="Unassembled WGS sequence"/>
</dbReference>